<dbReference type="GO" id="GO:0016747">
    <property type="term" value="F:acyltransferase activity, transferring groups other than amino-acyl groups"/>
    <property type="evidence" value="ECO:0007669"/>
    <property type="project" value="InterPro"/>
</dbReference>
<gene>
    <name evidence="3" type="ORF">EUX52_03010</name>
    <name evidence="2" type="ORF">EUX54_03150</name>
</gene>
<reference evidence="4 5" key="1">
    <citation type="submission" date="2019-01" db="EMBL/GenBank/DDBJ databases">
        <title>Comparative genomic analysis identifies haemin-independent Haemophilus haemolyticus: a formal re-classification of Haemophilus intermedius.</title>
        <authorList>
            <person name="Harris T.M."/>
            <person name="Price E.P."/>
            <person name="Sarovich D.S."/>
            <person name="Norskov-Lauritsen N."/>
            <person name="Beissbarth J."/>
            <person name="Chang A.B."/>
            <person name="Smith-Vaughan H.C."/>
        </authorList>
    </citation>
    <scope>NUCLEOTIDE SEQUENCE [LARGE SCALE GENOMIC DNA]</scope>
    <source>
        <strain evidence="3 4">60982 B Hi-1</strain>
        <strain evidence="2 5">CCUG 30218</strain>
    </source>
</reference>
<dbReference type="Proteomes" id="UP000316282">
    <property type="component" value="Unassembled WGS sequence"/>
</dbReference>
<dbReference type="AlphaFoldDB" id="A0A502JN23"/>
<dbReference type="EMBL" id="SDPD01000006">
    <property type="protein sequence ID" value="TPH22161.1"/>
    <property type="molecule type" value="Genomic_DNA"/>
</dbReference>
<dbReference type="CDD" id="cd04301">
    <property type="entry name" value="NAT_SF"/>
    <property type="match status" value="1"/>
</dbReference>
<dbReference type="Pfam" id="PF00583">
    <property type="entry name" value="Acetyltransf_1"/>
    <property type="match status" value="1"/>
</dbReference>
<dbReference type="InterPro" id="IPR000182">
    <property type="entry name" value="GNAT_dom"/>
</dbReference>
<keyword evidence="2" id="KW-0808">Transferase</keyword>
<sequence>MDIRTLTLVDIESYQSLLHRAYQPILALGIHFSASTVSKSEIEQHLCANLVFGGFIDGNLVCSISLRLPWGNNPGPYGVPHIGWLATHPDYKKQGLAVELIKWTEENILLKQLKVPFVTLGTAENHPWLNSFYIKQGFEEIGKANLTDDHTTIYYRKILNTTLFQEYQKHHH</sequence>
<protein>
    <submittedName>
        <fullName evidence="2">GNAT family N-acetyltransferase</fullName>
    </submittedName>
</protein>
<comment type="caution">
    <text evidence="2">The sequence shown here is derived from an EMBL/GenBank/DDBJ whole genome shotgun (WGS) entry which is preliminary data.</text>
</comment>
<dbReference type="PROSITE" id="PS51186">
    <property type="entry name" value="GNAT"/>
    <property type="match status" value="1"/>
</dbReference>
<dbReference type="Gene3D" id="3.40.630.30">
    <property type="match status" value="1"/>
</dbReference>
<dbReference type="SUPFAM" id="SSF55729">
    <property type="entry name" value="Acyl-CoA N-acyltransferases (Nat)"/>
    <property type="match status" value="1"/>
</dbReference>
<name>A0A502JN23_HAEHA</name>
<organism evidence="2 5">
    <name type="scientific">Haemophilus haemolyticus</name>
    <dbReference type="NCBI Taxonomy" id="726"/>
    <lineage>
        <taxon>Bacteria</taxon>
        <taxon>Pseudomonadati</taxon>
        <taxon>Pseudomonadota</taxon>
        <taxon>Gammaproteobacteria</taxon>
        <taxon>Pasteurellales</taxon>
        <taxon>Pasteurellaceae</taxon>
        <taxon>Haemophilus</taxon>
    </lineage>
</organism>
<evidence type="ECO:0000313" key="2">
    <source>
        <dbReference type="EMBL" id="TPH01072.1"/>
    </source>
</evidence>
<accession>A0A502JN23</accession>
<dbReference type="Proteomes" id="UP000318695">
    <property type="component" value="Unassembled WGS sequence"/>
</dbReference>
<dbReference type="RefSeq" id="WP_048954075.1">
    <property type="nucleotide sequence ID" value="NZ_SDPD01000006.1"/>
</dbReference>
<dbReference type="InterPro" id="IPR016181">
    <property type="entry name" value="Acyl_CoA_acyltransferase"/>
</dbReference>
<dbReference type="EMBL" id="SDPI01000010">
    <property type="protein sequence ID" value="TPH01072.1"/>
    <property type="molecule type" value="Genomic_DNA"/>
</dbReference>
<evidence type="ECO:0000259" key="1">
    <source>
        <dbReference type="PROSITE" id="PS51186"/>
    </source>
</evidence>
<evidence type="ECO:0000313" key="5">
    <source>
        <dbReference type="Proteomes" id="UP000318695"/>
    </source>
</evidence>
<evidence type="ECO:0000313" key="3">
    <source>
        <dbReference type="EMBL" id="TPH22161.1"/>
    </source>
</evidence>
<proteinExistence type="predicted"/>
<evidence type="ECO:0000313" key="4">
    <source>
        <dbReference type="Proteomes" id="UP000316282"/>
    </source>
</evidence>
<feature type="domain" description="N-acetyltransferase" evidence="1">
    <location>
        <begin position="1"/>
        <end position="160"/>
    </location>
</feature>